<feature type="transmembrane region" description="Helical" evidence="1">
    <location>
        <begin position="180"/>
        <end position="199"/>
    </location>
</feature>
<feature type="transmembrane region" description="Helical" evidence="1">
    <location>
        <begin position="150"/>
        <end position="168"/>
    </location>
</feature>
<keyword evidence="1" id="KW-0812">Transmembrane</keyword>
<feature type="transmembrane region" description="Helical" evidence="1">
    <location>
        <begin position="38"/>
        <end position="56"/>
    </location>
</feature>
<evidence type="ECO:0000256" key="1">
    <source>
        <dbReference type="SAM" id="Phobius"/>
    </source>
</evidence>
<evidence type="ECO:0000313" key="3">
    <source>
        <dbReference type="EMBL" id="MBB2191289.1"/>
    </source>
</evidence>
<protein>
    <submittedName>
        <fullName evidence="3">DMT family transporter</fullName>
    </submittedName>
</protein>
<dbReference type="PANTHER" id="PTHR22911">
    <property type="entry name" value="ACYL-MALONYL CONDENSING ENZYME-RELATED"/>
    <property type="match status" value="1"/>
</dbReference>
<keyword evidence="4" id="KW-1185">Reference proteome</keyword>
<dbReference type="InterPro" id="IPR000620">
    <property type="entry name" value="EamA_dom"/>
</dbReference>
<keyword evidence="1" id="KW-0472">Membrane</keyword>
<name>A0A7W4JUV2_9PROT</name>
<dbReference type="SUPFAM" id="SSF103481">
    <property type="entry name" value="Multidrug resistance efflux transporter EmrE"/>
    <property type="match status" value="2"/>
</dbReference>
<dbReference type="EMBL" id="JABEQF010000014">
    <property type="protein sequence ID" value="MBB2191289.1"/>
    <property type="molecule type" value="Genomic_DNA"/>
</dbReference>
<dbReference type="Proteomes" id="UP000555756">
    <property type="component" value="Unassembled WGS sequence"/>
</dbReference>
<dbReference type="InterPro" id="IPR037185">
    <property type="entry name" value="EmrE-like"/>
</dbReference>
<feature type="transmembrane region" description="Helical" evidence="1">
    <location>
        <begin position="237"/>
        <end position="256"/>
    </location>
</feature>
<feature type="transmembrane region" description="Helical" evidence="1">
    <location>
        <begin position="76"/>
        <end position="94"/>
    </location>
</feature>
<sequence length="295" mass="30784">MARVPDRHYGVALVALSAVLWSTAGLFVRMAALDSWTIVAWRSLFAFLTLGALALVRRRARPLRALPRPGRTELTAIALSVASSISYVIALDMTTVANVMTIYAALPFIATGVAFVWLRERVTKRFLAAGAVALGGIVLMAGAAATAHDLLGIGAAIVTTASFALQLVHARRHPTMDTTVMSALAAAGCMLLAAPLAQATLPTPAQLVACALFGVLTTGFAYVLVLAGGRLIPSGEAGFVSMLDVVLGPLWVWIFYDERPGGTVLAGGAVVLAAVAWYLATHRGPALDVEPAQIV</sequence>
<dbReference type="GO" id="GO:0016020">
    <property type="term" value="C:membrane"/>
    <property type="evidence" value="ECO:0007669"/>
    <property type="project" value="InterPro"/>
</dbReference>
<organism evidence="3 4">
    <name type="scientific">Gluconacetobacter azotocaptans</name>
    <dbReference type="NCBI Taxonomy" id="142834"/>
    <lineage>
        <taxon>Bacteria</taxon>
        <taxon>Pseudomonadati</taxon>
        <taxon>Pseudomonadota</taxon>
        <taxon>Alphaproteobacteria</taxon>
        <taxon>Acetobacterales</taxon>
        <taxon>Acetobacteraceae</taxon>
        <taxon>Gluconacetobacter</taxon>
    </lineage>
</organism>
<dbReference type="Pfam" id="PF00892">
    <property type="entry name" value="EamA"/>
    <property type="match status" value="2"/>
</dbReference>
<feature type="transmembrane region" description="Helical" evidence="1">
    <location>
        <begin position="205"/>
        <end position="225"/>
    </location>
</feature>
<proteinExistence type="predicted"/>
<feature type="transmembrane region" description="Helical" evidence="1">
    <location>
        <begin position="125"/>
        <end position="144"/>
    </location>
</feature>
<gene>
    <name evidence="3" type="ORF">HLH34_15200</name>
</gene>
<evidence type="ECO:0000313" key="4">
    <source>
        <dbReference type="Proteomes" id="UP000555756"/>
    </source>
</evidence>
<comment type="caution">
    <text evidence="3">The sequence shown here is derived from an EMBL/GenBank/DDBJ whole genome shotgun (WGS) entry which is preliminary data.</text>
</comment>
<feature type="domain" description="EamA" evidence="2">
    <location>
        <begin position="149"/>
        <end position="277"/>
    </location>
</feature>
<keyword evidence="1" id="KW-1133">Transmembrane helix</keyword>
<reference evidence="3 4" key="1">
    <citation type="submission" date="2020-04" db="EMBL/GenBank/DDBJ databases">
        <title>Description of novel Gluconacetobacter.</title>
        <authorList>
            <person name="Sombolestani A."/>
        </authorList>
    </citation>
    <scope>NUCLEOTIDE SEQUENCE [LARGE SCALE GENOMIC DNA]</scope>
    <source>
        <strain evidence="3 4">LMG 21311</strain>
    </source>
</reference>
<evidence type="ECO:0000259" key="2">
    <source>
        <dbReference type="Pfam" id="PF00892"/>
    </source>
</evidence>
<feature type="transmembrane region" description="Helical" evidence="1">
    <location>
        <begin position="100"/>
        <end position="118"/>
    </location>
</feature>
<accession>A0A7W4JUV2</accession>
<feature type="transmembrane region" description="Helical" evidence="1">
    <location>
        <begin position="262"/>
        <end position="280"/>
    </location>
</feature>
<dbReference type="AlphaFoldDB" id="A0A7W4JUV2"/>
<dbReference type="PANTHER" id="PTHR22911:SF135">
    <property type="entry name" value="BLR4310 PROTEIN"/>
    <property type="match status" value="1"/>
</dbReference>
<feature type="domain" description="EamA" evidence="2">
    <location>
        <begin position="9"/>
        <end position="140"/>
    </location>
</feature>
<feature type="transmembrane region" description="Helical" evidence="1">
    <location>
        <begin position="12"/>
        <end position="32"/>
    </location>
</feature>